<dbReference type="PROSITE" id="PS50893">
    <property type="entry name" value="ABC_TRANSPORTER_2"/>
    <property type="match status" value="1"/>
</dbReference>
<evidence type="ECO:0000313" key="4">
    <source>
        <dbReference type="EMBL" id="CUS03779.2"/>
    </source>
</evidence>
<dbReference type="SUPFAM" id="SSF52540">
    <property type="entry name" value="P-loop containing nucleoside triphosphate hydrolases"/>
    <property type="match status" value="1"/>
</dbReference>
<keyword evidence="1" id="KW-0547">Nucleotide-binding</keyword>
<evidence type="ECO:0000313" key="5">
    <source>
        <dbReference type="Proteomes" id="UP000215027"/>
    </source>
</evidence>
<gene>
    <name evidence="4" type="ORF">CFX0092_A1901</name>
</gene>
<feature type="domain" description="ABC transporter" evidence="3">
    <location>
        <begin position="18"/>
        <end position="246"/>
    </location>
</feature>
<dbReference type="CDD" id="cd03230">
    <property type="entry name" value="ABC_DR_subfamily_A"/>
    <property type="match status" value="1"/>
</dbReference>
<keyword evidence="5" id="KW-1185">Reference proteome</keyword>
<dbReference type="InterPro" id="IPR003439">
    <property type="entry name" value="ABC_transporter-like_ATP-bd"/>
</dbReference>
<organism evidence="4 5">
    <name type="scientific">Candidatus Promineifilum breve</name>
    <dbReference type="NCBI Taxonomy" id="1806508"/>
    <lineage>
        <taxon>Bacteria</taxon>
        <taxon>Bacillati</taxon>
        <taxon>Chloroflexota</taxon>
        <taxon>Ardenticatenia</taxon>
        <taxon>Candidatus Promineifilales</taxon>
        <taxon>Candidatus Promineifilaceae</taxon>
        <taxon>Candidatus Promineifilum</taxon>
    </lineage>
</organism>
<dbReference type="AlphaFoldDB" id="A0A160T393"/>
<dbReference type="EMBL" id="LN890655">
    <property type="protein sequence ID" value="CUS03779.2"/>
    <property type="molecule type" value="Genomic_DNA"/>
</dbReference>
<dbReference type="RefSeq" id="WP_095043224.1">
    <property type="nucleotide sequence ID" value="NZ_LN890655.1"/>
</dbReference>
<sequence length="335" mass="37292">MASAFAPTTTPAGSRPAIRTHELTKKFGDSLVVDHVTMTIPRGSIFGFIGPSGCGKTTTMRLMLGIYQATAGVVEVLGRSPDHFTTADRERMGYMPQLFVMYPDLTIWENLNFAASLYGMSLRRHRRLHDILELVELAGHEKKLARNISGGMRQRLSLAAALIHDPDLIFLDEPTAGIDPVLRNKFWEHFKFLKAAGHTLFITTQYVGEAAFCDYVGVMREGRLLMVETPAELRRRALGGDVIVVKPNRLLDFNELRDLRAEPFVLDRQVTINRDLSLQVVVNDTGTALPAIFAWMESHGFAVESAGEYNPPFDDVFVMLLENEAAREANEAANA</sequence>
<dbReference type="OrthoDB" id="9804819at2"/>
<dbReference type="InterPro" id="IPR003593">
    <property type="entry name" value="AAA+_ATPase"/>
</dbReference>
<dbReference type="PROSITE" id="PS00211">
    <property type="entry name" value="ABC_TRANSPORTER_1"/>
    <property type="match status" value="1"/>
</dbReference>
<dbReference type="GO" id="GO:0005524">
    <property type="term" value="F:ATP binding"/>
    <property type="evidence" value="ECO:0007669"/>
    <property type="project" value="UniProtKB-KW"/>
</dbReference>
<dbReference type="GO" id="GO:0016887">
    <property type="term" value="F:ATP hydrolysis activity"/>
    <property type="evidence" value="ECO:0007669"/>
    <property type="project" value="InterPro"/>
</dbReference>
<keyword evidence="2" id="KW-0067">ATP-binding</keyword>
<dbReference type="Proteomes" id="UP000215027">
    <property type="component" value="Chromosome I"/>
</dbReference>
<dbReference type="Pfam" id="PF00005">
    <property type="entry name" value="ABC_tran"/>
    <property type="match status" value="1"/>
</dbReference>
<dbReference type="Gene3D" id="3.40.50.300">
    <property type="entry name" value="P-loop containing nucleotide triphosphate hydrolases"/>
    <property type="match status" value="1"/>
</dbReference>
<dbReference type="PANTHER" id="PTHR43038:SF3">
    <property type="entry name" value="ABC TRANSPORTER G FAMILY MEMBER 20 ISOFORM X1"/>
    <property type="match status" value="1"/>
</dbReference>
<dbReference type="KEGG" id="pbf:CFX0092_A1901"/>
<protein>
    <submittedName>
        <fullName evidence="4">ABC transporter related</fullName>
    </submittedName>
</protein>
<name>A0A160T393_9CHLR</name>
<reference evidence="4" key="1">
    <citation type="submission" date="2016-01" db="EMBL/GenBank/DDBJ databases">
        <authorList>
            <person name="Mcilroy J.S."/>
            <person name="Karst M S."/>
            <person name="Albertsen M."/>
        </authorList>
    </citation>
    <scope>NUCLEOTIDE SEQUENCE</scope>
    <source>
        <strain evidence="4">Cfx-K</strain>
    </source>
</reference>
<dbReference type="InterPro" id="IPR027417">
    <property type="entry name" value="P-loop_NTPase"/>
</dbReference>
<evidence type="ECO:0000256" key="1">
    <source>
        <dbReference type="ARBA" id="ARBA00022741"/>
    </source>
</evidence>
<dbReference type="SMART" id="SM00382">
    <property type="entry name" value="AAA"/>
    <property type="match status" value="1"/>
</dbReference>
<proteinExistence type="predicted"/>
<accession>A0A160T393</accession>
<dbReference type="PANTHER" id="PTHR43038">
    <property type="entry name" value="ATP-BINDING CASSETTE, SUB-FAMILY H, MEMBER 1"/>
    <property type="match status" value="1"/>
</dbReference>
<dbReference type="InterPro" id="IPR017871">
    <property type="entry name" value="ABC_transporter-like_CS"/>
</dbReference>
<evidence type="ECO:0000259" key="3">
    <source>
        <dbReference type="PROSITE" id="PS50893"/>
    </source>
</evidence>
<evidence type="ECO:0000256" key="2">
    <source>
        <dbReference type="ARBA" id="ARBA00022840"/>
    </source>
</evidence>